<proteinExistence type="predicted"/>
<dbReference type="PANTHER" id="PTHR37471:SF1">
    <property type="entry name" value="AB HYDROLASE-1 DOMAIN-CONTAINING PROTEIN"/>
    <property type="match status" value="1"/>
</dbReference>
<dbReference type="GO" id="GO:0016787">
    <property type="term" value="F:hydrolase activity"/>
    <property type="evidence" value="ECO:0007669"/>
    <property type="project" value="InterPro"/>
</dbReference>
<evidence type="ECO:0000259" key="3">
    <source>
        <dbReference type="Pfam" id="PF07859"/>
    </source>
</evidence>
<evidence type="ECO:0000256" key="1">
    <source>
        <dbReference type="PROSITE-ProRule" id="PRU10038"/>
    </source>
</evidence>
<feature type="transmembrane region" description="Helical" evidence="2">
    <location>
        <begin position="41"/>
        <end position="66"/>
    </location>
</feature>
<evidence type="ECO:0000256" key="2">
    <source>
        <dbReference type="SAM" id="Phobius"/>
    </source>
</evidence>
<keyword evidence="2" id="KW-0812">Transmembrane</keyword>
<accession>A0AAN6FZW5</accession>
<dbReference type="InterPro" id="IPR013094">
    <property type="entry name" value="AB_hydrolase_3"/>
</dbReference>
<dbReference type="EMBL" id="JASUXU010000004">
    <property type="protein sequence ID" value="KAK0326462.1"/>
    <property type="molecule type" value="Genomic_DNA"/>
</dbReference>
<feature type="domain" description="Alpha/beta hydrolase fold-3" evidence="3">
    <location>
        <begin position="668"/>
        <end position="907"/>
    </location>
</feature>
<dbReference type="Proteomes" id="UP001168146">
    <property type="component" value="Unassembled WGS sequence"/>
</dbReference>
<dbReference type="InterPro" id="IPR029058">
    <property type="entry name" value="AB_hydrolase_fold"/>
</dbReference>
<evidence type="ECO:0000313" key="4">
    <source>
        <dbReference type="EMBL" id="KAK0326462.1"/>
    </source>
</evidence>
<name>A0AAN6FZW5_9PEZI</name>
<dbReference type="Pfam" id="PF07859">
    <property type="entry name" value="Abhydrolase_3"/>
    <property type="match status" value="1"/>
</dbReference>
<dbReference type="AlphaFoldDB" id="A0AAN6FZW5"/>
<gene>
    <name evidence="4" type="ORF">LTR82_002304</name>
</gene>
<dbReference type="PANTHER" id="PTHR37471">
    <property type="entry name" value="UNNAMED PRODUCT"/>
    <property type="match status" value="1"/>
</dbReference>
<comment type="caution">
    <text evidence="4">The sequence shown here is derived from an EMBL/GenBank/DDBJ whole genome shotgun (WGS) entry which is preliminary data.</text>
</comment>
<sequence length="994" mass="112513">MVPDGAIWIILMRVGVVLFRSITPLCIVHCILYVAGLAPIFTIWGITIPFELITFPETLFYLLVYLPRRYVLQQLEPTGTNFSDEERRDLFDTCWNSVPDMEHYIRTWFRGAEIDEVRRGDLKEWLAWGFWNESSASKVSDDVLDEFVAITERKLGRQLKEGRGLHQPIRPTIDTINIQHRPLTYYVFGVGGMDTLMFINMWRCGFQHYPVSRYFRSFPYRPLTTLCTHYSPAPDISYWYRPHNSKDRLPLLFIHGIGVGLGSYTEFFADLIKLSDKDNLGANDQVGILAIEIMPISFRITSQTLQRDEMVRQIRQLLHHHGWDKQQFVLAGHSYGTIIATYLLRDPEISPMIGPVVLVDPIAIWVHMGDIAYSFTAKVPKTASEIQLHYFACTDMGAAHAVTRRFVWTENVLWKSELKGRQFGFVLGGRDIIMNGRRCRDYILEDISDPEIQSHDVFEGGDLVRTDQMELLWFQDLNHAEAFVFREERQRLVDMVYRKQYRPFATMDSSLGLLKFLFPQIPGLANTALWHTLGQLETSSKWDLRTTLTVQVLRQMMQGGGKKPSPISKGQASTLKDPGIKGKIWVAKATVAAPKPADESLREAVFMAIDEMKEGEVQYTKPDLVDTEVEWTGFRPDAGKDEPLPDISEQEKYERLMSEPSRTSGTTLLYFHGGAYWLCAPSTHRQLTSRLAKETHGRVCSVKYRLAPQAAFPSQLIDGLMMYLSLLYPPPGSMHEAVPAKDILFSGDSAGGNIVFALLQLLLQLHRTSDNPTVLFHGKDVEVPLPAGACANSGWFDICRAMPSLTTNANFDYLPPPNHEDSMTRFPHEDIWPATPPRGDLFCDLSLLDHPLTSPLSAASWKGSPPLWLCTGQEGLTDEECFVASRAASEGVKVQFEQYEAMPHCFAMLMPFLPTGDRCLRSWGDFCRRCVEEPASVKTNGTYVYAKTGVEKAVDVAGVSTMTLEAVKKLMAEAKEKRLKGYEKEGKGMPKPAL</sequence>
<dbReference type="PROSITE" id="PS01174">
    <property type="entry name" value="LIPASE_GDXG_SER"/>
    <property type="match status" value="1"/>
</dbReference>
<reference evidence="4" key="1">
    <citation type="submission" date="2021-12" db="EMBL/GenBank/DDBJ databases">
        <title>Black yeast isolated from Biological Soil Crust.</title>
        <authorList>
            <person name="Kurbessoian T."/>
        </authorList>
    </citation>
    <scope>NUCLEOTIDE SEQUENCE</scope>
    <source>
        <strain evidence="4">CCFEE 5208</strain>
    </source>
</reference>
<keyword evidence="2" id="KW-0472">Membrane</keyword>
<protein>
    <recommendedName>
        <fullName evidence="3">Alpha/beta hydrolase fold-3 domain-containing protein</fullName>
    </recommendedName>
</protein>
<keyword evidence="2" id="KW-1133">Transmembrane helix</keyword>
<organism evidence="4 5">
    <name type="scientific">Friedmanniomyces endolithicus</name>
    <dbReference type="NCBI Taxonomy" id="329885"/>
    <lineage>
        <taxon>Eukaryota</taxon>
        <taxon>Fungi</taxon>
        <taxon>Dikarya</taxon>
        <taxon>Ascomycota</taxon>
        <taxon>Pezizomycotina</taxon>
        <taxon>Dothideomycetes</taxon>
        <taxon>Dothideomycetidae</taxon>
        <taxon>Mycosphaerellales</taxon>
        <taxon>Teratosphaeriaceae</taxon>
        <taxon>Friedmanniomyces</taxon>
    </lineage>
</organism>
<dbReference type="Gene3D" id="3.40.50.1820">
    <property type="entry name" value="alpha/beta hydrolase"/>
    <property type="match status" value="2"/>
</dbReference>
<feature type="transmembrane region" description="Helical" evidence="2">
    <location>
        <begin position="7"/>
        <end position="35"/>
    </location>
</feature>
<dbReference type="SUPFAM" id="SSF53474">
    <property type="entry name" value="alpha/beta-Hydrolases"/>
    <property type="match status" value="2"/>
</dbReference>
<evidence type="ECO:0000313" key="5">
    <source>
        <dbReference type="Proteomes" id="UP001168146"/>
    </source>
</evidence>
<dbReference type="InterPro" id="IPR033140">
    <property type="entry name" value="Lipase_GDXG_put_SER_AS"/>
</dbReference>
<feature type="active site" evidence="1">
    <location>
        <position position="749"/>
    </location>
</feature>